<gene>
    <name evidence="6" type="ORF">H5411_04920</name>
</gene>
<feature type="domain" description="Radical SAM core" evidence="5">
    <location>
        <begin position="7"/>
        <end position="230"/>
    </location>
</feature>
<keyword evidence="4" id="KW-0411">Iron-sulfur</keyword>
<dbReference type="Gene3D" id="3.20.20.70">
    <property type="entry name" value="Aldolase class I"/>
    <property type="match status" value="1"/>
</dbReference>
<evidence type="ECO:0000256" key="1">
    <source>
        <dbReference type="ARBA" id="ARBA00022691"/>
    </source>
</evidence>
<proteinExistence type="predicted"/>
<dbReference type="InterPro" id="IPR013785">
    <property type="entry name" value="Aldolase_TIM"/>
</dbReference>
<dbReference type="GO" id="GO:0051536">
    <property type="term" value="F:iron-sulfur cluster binding"/>
    <property type="evidence" value="ECO:0007669"/>
    <property type="project" value="UniProtKB-KW"/>
</dbReference>
<dbReference type="SFLD" id="SFLDG01067">
    <property type="entry name" value="SPASM/twitch_domain_containing"/>
    <property type="match status" value="1"/>
</dbReference>
<keyword evidence="2" id="KW-0479">Metal-binding</keyword>
<dbReference type="InterPro" id="IPR007197">
    <property type="entry name" value="rSAM"/>
</dbReference>
<dbReference type="InterPro" id="IPR058240">
    <property type="entry name" value="rSAM_sf"/>
</dbReference>
<dbReference type="SFLD" id="SFLDG01386">
    <property type="entry name" value="main_SPASM_domain-containing"/>
    <property type="match status" value="1"/>
</dbReference>
<sequence length="366" mass="40544">MASDVLFTRPDSVILQPTTLCNLDCSYCYLPFRRRKLTMSREVADAVAASIRPWTENDTVEVCWHGGEPLTLGTARLGALMDSFAGMAVAHGIQTNATLITDEWCRFFRERDVHVGVSIDGPAEDNRHRTDLTGKESFARILRGIKTLARHGHEVSIIAVVSDPTPARARRLYEFAAELGATWLGVNIEEQEGVNTHDNHRDTAQLEEFWAALASAWTADPQVRLRELDRVLSYAHGLDRTRRTAAAQVDPLPTVAHDGTVTLISPELAGFTSPRLGDFACGNVLHTPLDTLIAKGTRAAWVQEYLEGLRRCRTSCPYFDFCGGGQPANRFFEHQRLDGTRTNYCVNSKITVLEGVLRHARNSGAA</sequence>
<protein>
    <submittedName>
        <fullName evidence="6">Radical SAM protein</fullName>
    </submittedName>
</protein>
<evidence type="ECO:0000259" key="5">
    <source>
        <dbReference type="PROSITE" id="PS51918"/>
    </source>
</evidence>
<evidence type="ECO:0000256" key="3">
    <source>
        <dbReference type="ARBA" id="ARBA00023004"/>
    </source>
</evidence>
<dbReference type="NCBIfam" id="NF041718">
    <property type="entry name" value="rSAM_phane_AMC"/>
    <property type="match status" value="1"/>
</dbReference>
<dbReference type="PANTHER" id="PTHR43273">
    <property type="entry name" value="ANAEROBIC SULFATASE-MATURATING ENZYME HOMOLOG ASLB-RELATED"/>
    <property type="match status" value="1"/>
</dbReference>
<reference evidence="6 7" key="1">
    <citation type="submission" date="2020-08" db="EMBL/GenBank/DDBJ databases">
        <title>Amycolatopsis echigonensis JCM 21831.</title>
        <authorList>
            <person name="Tedsree N."/>
            <person name="Kuncharoen N."/>
            <person name="Likhitwitayawuid K."/>
            <person name="Tanasupawat S."/>
        </authorList>
    </citation>
    <scope>NUCLEOTIDE SEQUENCE [LARGE SCALE GENOMIC DNA]</scope>
    <source>
        <strain evidence="6 7">JCM 21831</strain>
    </source>
</reference>
<keyword evidence="3" id="KW-0408">Iron</keyword>
<dbReference type="PROSITE" id="PS51918">
    <property type="entry name" value="RADICAL_SAM"/>
    <property type="match status" value="1"/>
</dbReference>
<name>A0A8E1VUF7_9PSEU</name>
<dbReference type="PANTHER" id="PTHR43273:SF8">
    <property type="entry name" value="RADICAL SAM DOMAIN PROTEIN"/>
    <property type="match status" value="1"/>
</dbReference>
<dbReference type="SFLD" id="SFLDG01072">
    <property type="entry name" value="dehydrogenase_like"/>
    <property type="match status" value="1"/>
</dbReference>
<evidence type="ECO:0000313" key="6">
    <source>
        <dbReference type="EMBL" id="MBB2498478.1"/>
    </source>
</evidence>
<dbReference type="SFLD" id="SFLDS00029">
    <property type="entry name" value="Radical_SAM"/>
    <property type="match status" value="1"/>
</dbReference>
<dbReference type="Pfam" id="PF04055">
    <property type="entry name" value="Radical_SAM"/>
    <property type="match status" value="1"/>
</dbReference>
<dbReference type="EMBL" id="JACJHR010000004">
    <property type="protein sequence ID" value="MBB2498478.1"/>
    <property type="molecule type" value="Genomic_DNA"/>
</dbReference>
<dbReference type="GO" id="GO:0016491">
    <property type="term" value="F:oxidoreductase activity"/>
    <property type="evidence" value="ECO:0007669"/>
    <property type="project" value="InterPro"/>
</dbReference>
<dbReference type="AlphaFoldDB" id="A0A8E1VUF7"/>
<accession>A0A8E1VUF7</accession>
<dbReference type="InterPro" id="IPR023867">
    <property type="entry name" value="Sulphatase_maturase_rSAM"/>
</dbReference>
<dbReference type="CDD" id="cd01335">
    <property type="entry name" value="Radical_SAM"/>
    <property type="match status" value="1"/>
</dbReference>
<dbReference type="Proteomes" id="UP000550260">
    <property type="component" value="Unassembled WGS sequence"/>
</dbReference>
<evidence type="ECO:0000313" key="7">
    <source>
        <dbReference type="Proteomes" id="UP000550260"/>
    </source>
</evidence>
<dbReference type="SUPFAM" id="SSF102114">
    <property type="entry name" value="Radical SAM enzymes"/>
    <property type="match status" value="1"/>
</dbReference>
<comment type="caution">
    <text evidence="6">The sequence shown here is derived from an EMBL/GenBank/DDBJ whole genome shotgun (WGS) entry which is preliminary data.</text>
</comment>
<dbReference type="GO" id="GO:0046872">
    <property type="term" value="F:metal ion binding"/>
    <property type="evidence" value="ECO:0007669"/>
    <property type="project" value="UniProtKB-KW"/>
</dbReference>
<organism evidence="6 7">
    <name type="scientific">Amycolatopsis echigonensis</name>
    <dbReference type="NCBI Taxonomy" id="2576905"/>
    <lineage>
        <taxon>Bacteria</taxon>
        <taxon>Bacillati</taxon>
        <taxon>Actinomycetota</taxon>
        <taxon>Actinomycetes</taxon>
        <taxon>Pseudonocardiales</taxon>
        <taxon>Pseudonocardiaceae</taxon>
        <taxon>Amycolatopsis</taxon>
    </lineage>
</organism>
<dbReference type="RefSeq" id="WP_134662640.1">
    <property type="nucleotide sequence ID" value="NZ_JACJHR010000004.1"/>
</dbReference>
<keyword evidence="1" id="KW-0949">S-adenosyl-L-methionine</keyword>
<evidence type="ECO:0000256" key="4">
    <source>
        <dbReference type="ARBA" id="ARBA00023014"/>
    </source>
</evidence>
<evidence type="ECO:0000256" key="2">
    <source>
        <dbReference type="ARBA" id="ARBA00022723"/>
    </source>
</evidence>